<gene>
    <name evidence="4" type="ORF">Taro_031384</name>
</gene>
<dbReference type="InterPro" id="IPR004146">
    <property type="entry name" value="DC1"/>
</dbReference>
<keyword evidence="5" id="KW-1185">Reference proteome</keyword>
<organism evidence="4 5">
    <name type="scientific">Colocasia esculenta</name>
    <name type="common">Wild taro</name>
    <name type="synonym">Arum esculentum</name>
    <dbReference type="NCBI Taxonomy" id="4460"/>
    <lineage>
        <taxon>Eukaryota</taxon>
        <taxon>Viridiplantae</taxon>
        <taxon>Streptophyta</taxon>
        <taxon>Embryophyta</taxon>
        <taxon>Tracheophyta</taxon>
        <taxon>Spermatophyta</taxon>
        <taxon>Magnoliopsida</taxon>
        <taxon>Liliopsida</taxon>
        <taxon>Araceae</taxon>
        <taxon>Aroideae</taxon>
        <taxon>Colocasieae</taxon>
        <taxon>Colocasia</taxon>
    </lineage>
</organism>
<reference evidence="4" key="1">
    <citation type="submission" date="2017-07" db="EMBL/GenBank/DDBJ databases">
        <title>Taro Niue Genome Assembly and Annotation.</title>
        <authorList>
            <person name="Atibalentja N."/>
            <person name="Keating K."/>
            <person name="Fields C.J."/>
        </authorList>
    </citation>
    <scope>NUCLEOTIDE SEQUENCE</scope>
    <source>
        <strain evidence="4">Niue_2</strain>
        <tissue evidence="4">Leaf</tissue>
    </source>
</reference>
<keyword evidence="2" id="KW-0472">Membrane</keyword>
<dbReference type="InterPro" id="IPR046349">
    <property type="entry name" value="C1-like_sf"/>
</dbReference>
<dbReference type="EMBL" id="NMUH01002222">
    <property type="protein sequence ID" value="MQL98665.1"/>
    <property type="molecule type" value="Genomic_DNA"/>
</dbReference>
<dbReference type="OrthoDB" id="664025at2759"/>
<feature type="domain" description="DC1" evidence="3">
    <location>
        <begin position="11"/>
        <end position="56"/>
    </location>
</feature>
<evidence type="ECO:0000259" key="3">
    <source>
        <dbReference type="Pfam" id="PF03107"/>
    </source>
</evidence>
<keyword evidence="1" id="KW-0677">Repeat</keyword>
<evidence type="ECO:0000313" key="4">
    <source>
        <dbReference type="EMBL" id="MQL98665.1"/>
    </source>
</evidence>
<dbReference type="PANTHER" id="PTHR46477:SF3">
    <property type="entry name" value="CYSTEINE_HISTIDINE-RICH C1 DOMAIN FAMILY PROTEIN"/>
    <property type="match status" value="1"/>
</dbReference>
<evidence type="ECO:0000313" key="5">
    <source>
        <dbReference type="Proteomes" id="UP000652761"/>
    </source>
</evidence>
<dbReference type="Proteomes" id="UP000652761">
    <property type="component" value="Unassembled WGS sequence"/>
</dbReference>
<dbReference type="Pfam" id="PF03107">
    <property type="entry name" value="C1_2"/>
    <property type="match status" value="1"/>
</dbReference>
<evidence type="ECO:0000256" key="2">
    <source>
        <dbReference type="SAM" id="Phobius"/>
    </source>
</evidence>
<dbReference type="SUPFAM" id="SSF57889">
    <property type="entry name" value="Cysteine-rich domain"/>
    <property type="match status" value="1"/>
</dbReference>
<dbReference type="PANTHER" id="PTHR46477">
    <property type="entry name" value="CYSTEINE/HISTIDINE-RICH C1 DOMAIN FAMILY PROTEIN"/>
    <property type="match status" value="1"/>
</dbReference>
<accession>A0A843VRS2</accession>
<comment type="caution">
    <text evidence="4">The sequence shown here is derived from an EMBL/GenBank/DDBJ whole genome shotgun (WGS) entry which is preliminary data.</text>
</comment>
<sequence length="260" mass="29004">MVAFDELIHESHPDHTLKLKFEETPYKCNICKELGFHTRYACEKNSCSVHLHAGCAEASPTFQHVFYKRCNFFLIRTGMSRRTCDACGMDVQGSIYHCYDSDRDLHPCCAYLERRIVDGDMELNLHKEMPSKCCICGEKKLQGRSTWGYVSKTDKSCSLHIACVKKQMLEIWMKQKSFGKGKEGYSTKGEAADQGEGRALVKRTPMLHLAVGETKGAVAASGKFAKIKRTVKIAITFIIAAILGDPTAIVAGLICNLISH</sequence>
<dbReference type="AlphaFoldDB" id="A0A843VRS2"/>
<keyword evidence="2" id="KW-0812">Transmembrane</keyword>
<protein>
    <recommendedName>
        <fullName evidence="3">DC1 domain-containing protein</fullName>
    </recommendedName>
</protein>
<name>A0A843VRS2_COLES</name>
<evidence type="ECO:0000256" key="1">
    <source>
        <dbReference type="ARBA" id="ARBA00022737"/>
    </source>
</evidence>
<keyword evidence="2" id="KW-1133">Transmembrane helix</keyword>
<proteinExistence type="predicted"/>
<feature type="transmembrane region" description="Helical" evidence="2">
    <location>
        <begin position="233"/>
        <end position="259"/>
    </location>
</feature>